<evidence type="ECO:0000259" key="2">
    <source>
        <dbReference type="Pfam" id="PF13472"/>
    </source>
</evidence>
<feature type="domain" description="SGNH hydrolase-type esterase" evidence="2">
    <location>
        <begin position="24"/>
        <end position="201"/>
    </location>
</feature>
<evidence type="ECO:0000313" key="4">
    <source>
        <dbReference type="Proteomes" id="UP001316189"/>
    </source>
</evidence>
<dbReference type="CDD" id="cd01832">
    <property type="entry name" value="SGNH_hydrolase_like_1"/>
    <property type="match status" value="1"/>
</dbReference>
<dbReference type="PANTHER" id="PTHR43784">
    <property type="entry name" value="GDSL-LIKE LIPASE/ACYLHYDROLASE, PUTATIVE (AFU_ORTHOLOGUE AFUA_2G00820)-RELATED"/>
    <property type="match status" value="1"/>
</dbReference>
<feature type="region of interest" description="Disordered" evidence="1">
    <location>
        <begin position="218"/>
        <end position="238"/>
    </location>
</feature>
<evidence type="ECO:0000313" key="3">
    <source>
        <dbReference type="EMBL" id="UUI75897.1"/>
    </source>
</evidence>
<keyword evidence="4" id="KW-1185">Reference proteome</keyword>
<dbReference type="GO" id="GO:0016787">
    <property type="term" value="F:hydrolase activity"/>
    <property type="evidence" value="ECO:0007669"/>
    <property type="project" value="UniProtKB-KW"/>
</dbReference>
<gene>
    <name evidence="3" type="ORF">NP064_03020</name>
</gene>
<dbReference type="Gene3D" id="3.40.50.1110">
    <property type="entry name" value="SGNH hydrolase"/>
    <property type="match status" value="1"/>
</dbReference>
<dbReference type="Pfam" id="PF13472">
    <property type="entry name" value="Lipase_GDSL_2"/>
    <property type="match status" value="1"/>
</dbReference>
<accession>A0ABY5KZE9</accession>
<dbReference type="InterPro" id="IPR053140">
    <property type="entry name" value="GDSL_Rv0518-like"/>
</dbReference>
<dbReference type="RefSeq" id="WP_227567984.1">
    <property type="nucleotide sequence ID" value="NZ_CP101988.1"/>
</dbReference>
<reference evidence="3 4" key="1">
    <citation type="submission" date="2022-07" db="EMBL/GenBank/DDBJ databases">
        <title>Novel species in genus cellulomonas.</title>
        <authorList>
            <person name="Ye L."/>
        </authorList>
    </citation>
    <scope>NUCLEOTIDE SEQUENCE [LARGE SCALE GENOMIC DNA]</scope>
    <source>
        <strain evidence="4">zg-Y338</strain>
    </source>
</reference>
<sequence>MSSAASVRQPAEAGRPPTWTRFVALGDSFTEGLWDQPVADGPCRGWADMLASTLSTRRVAAGEEPLEYANLAVRGRLLHPILSDQLPQALDLQPDLVSLVGGGNNMLRPTTDVDAMAHELERAVVRATQAGAHVLLATGMDAADSLLVRRTRNRTGLFNAHVWSIARRHGASVLDLWGIRSLRDWRMWAPDRIHLTTEGHTRVAQAALVALGLPPDDPDWDDPLTPLQPTPRLQQARDDAQWVREHLYPWATRRLRRQNGDERLPKRPDLAPVEHARSGAHRG</sequence>
<evidence type="ECO:0000256" key="1">
    <source>
        <dbReference type="SAM" id="MobiDB-lite"/>
    </source>
</evidence>
<dbReference type="Proteomes" id="UP001316189">
    <property type="component" value="Chromosome"/>
</dbReference>
<feature type="region of interest" description="Disordered" evidence="1">
    <location>
        <begin position="258"/>
        <end position="283"/>
    </location>
</feature>
<dbReference type="EMBL" id="CP101988">
    <property type="protein sequence ID" value="UUI75897.1"/>
    <property type="molecule type" value="Genomic_DNA"/>
</dbReference>
<dbReference type="PANTHER" id="PTHR43784:SF2">
    <property type="entry name" value="GDSL-LIKE LIPASE_ACYLHYDROLASE, PUTATIVE (AFU_ORTHOLOGUE AFUA_2G00820)-RELATED"/>
    <property type="match status" value="1"/>
</dbReference>
<dbReference type="InterPro" id="IPR013830">
    <property type="entry name" value="SGNH_hydro"/>
</dbReference>
<protein>
    <submittedName>
        <fullName evidence="3">SGNH/GDSL hydrolase family protein</fullName>
    </submittedName>
</protein>
<name>A0ABY5KZE9_9CELL</name>
<dbReference type="InterPro" id="IPR036514">
    <property type="entry name" value="SGNH_hydro_sf"/>
</dbReference>
<keyword evidence="3" id="KW-0378">Hydrolase</keyword>
<feature type="compositionally biased region" description="Basic and acidic residues" evidence="1">
    <location>
        <begin position="258"/>
        <end position="277"/>
    </location>
</feature>
<feature type="compositionally biased region" description="Low complexity" evidence="1">
    <location>
        <begin position="223"/>
        <end position="233"/>
    </location>
</feature>
<organism evidence="3 4">
    <name type="scientific">Cellulomonas chengniuliangii</name>
    <dbReference type="NCBI Taxonomy" id="2968084"/>
    <lineage>
        <taxon>Bacteria</taxon>
        <taxon>Bacillati</taxon>
        <taxon>Actinomycetota</taxon>
        <taxon>Actinomycetes</taxon>
        <taxon>Micrococcales</taxon>
        <taxon>Cellulomonadaceae</taxon>
        <taxon>Cellulomonas</taxon>
    </lineage>
</organism>
<dbReference type="SUPFAM" id="SSF52266">
    <property type="entry name" value="SGNH hydrolase"/>
    <property type="match status" value="1"/>
</dbReference>
<proteinExistence type="predicted"/>